<feature type="region of interest" description="Disordered" evidence="1">
    <location>
        <begin position="45"/>
        <end position="73"/>
    </location>
</feature>
<evidence type="ECO:0000313" key="2">
    <source>
        <dbReference type="EMBL" id="KIK42072.1"/>
    </source>
</evidence>
<evidence type="ECO:0000313" key="3">
    <source>
        <dbReference type="Proteomes" id="UP000054485"/>
    </source>
</evidence>
<keyword evidence="3" id="KW-1185">Reference proteome</keyword>
<reference evidence="2 3" key="1">
    <citation type="submission" date="2014-04" db="EMBL/GenBank/DDBJ databases">
        <authorList>
            <consortium name="DOE Joint Genome Institute"/>
            <person name="Kuo A."/>
            <person name="Ruytinx J."/>
            <person name="Rineau F."/>
            <person name="Colpaert J."/>
            <person name="Kohler A."/>
            <person name="Nagy L.G."/>
            <person name="Floudas D."/>
            <person name="Copeland A."/>
            <person name="Barry K.W."/>
            <person name="Cichocki N."/>
            <person name="Veneault-Fourrey C."/>
            <person name="LaButti K."/>
            <person name="Lindquist E.A."/>
            <person name="Lipzen A."/>
            <person name="Lundell T."/>
            <person name="Morin E."/>
            <person name="Murat C."/>
            <person name="Sun H."/>
            <person name="Tunlid A."/>
            <person name="Henrissat B."/>
            <person name="Grigoriev I.V."/>
            <person name="Hibbett D.S."/>
            <person name="Martin F."/>
            <person name="Nordberg H.P."/>
            <person name="Cantor M.N."/>
            <person name="Hua S.X."/>
        </authorList>
    </citation>
    <scope>NUCLEOTIDE SEQUENCE [LARGE SCALE GENOMIC DNA]</scope>
    <source>
        <strain evidence="2 3">UH-Slu-Lm8-n1</strain>
    </source>
</reference>
<dbReference type="Proteomes" id="UP000054485">
    <property type="component" value="Unassembled WGS sequence"/>
</dbReference>
<dbReference type="InParanoid" id="A0A0D0B6H9"/>
<dbReference type="AlphaFoldDB" id="A0A0D0B6H9"/>
<protein>
    <submittedName>
        <fullName evidence="2">Uncharacterized protein</fullName>
    </submittedName>
</protein>
<name>A0A0D0B6H9_9AGAM</name>
<proteinExistence type="predicted"/>
<organism evidence="2 3">
    <name type="scientific">Suillus luteus UH-Slu-Lm8-n1</name>
    <dbReference type="NCBI Taxonomy" id="930992"/>
    <lineage>
        <taxon>Eukaryota</taxon>
        <taxon>Fungi</taxon>
        <taxon>Dikarya</taxon>
        <taxon>Basidiomycota</taxon>
        <taxon>Agaricomycotina</taxon>
        <taxon>Agaricomycetes</taxon>
        <taxon>Agaricomycetidae</taxon>
        <taxon>Boletales</taxon>
        <taxon>Suillineae</taxon>
        <taxon>Suillaceae</taxon>
        <taxon>Suillus</taxon>
    </lineage>
</organism>
<sequence length="73" mass="7824">MNGVLYKLVRLRGGDAPASSSPCDQTTPADLYILSCDIPLRSREYSADSETTSDKSLITHAGTELQMTSSATQ</sequence>
<dbReference type="EMBL" id="KN835249">
    <property type="protein sequence ID" value="KIK42072.1"/>
    <property type="molecule type" value="Genomic_DNA"/>
</dbReference>
<evidence type="ECO:0000256" key="1">
    <source>
        <dbReference type="SAM" id="MobiDB-lite"/>
    </source>
</evidence>
<accession>A0A0D0B6H9</accession>
<dbReference type="HOGENOM" id="CLU_2706441_0_0_1"/>
<reference evidence="3" key="2">
    <citation type="submission" date="2015-01" db="EMBL/GenBank/DDBJ databases">
        <title>Evolutionary Origins and Diversification of the Mycorrhizal Mutualists.</title>
        <authorList>
            <consortium name="DOE Joint Genome Institute"/>
            <consortium name="Mycorrhizal Genomics Consortium"/>
            <person name="Kohler A."/>
            <person name="Kuo A."/>
            <person name="Nagy L.G."/>
            <person name="Floudas D."/>
            <person name="Copeland A."/>
            <person name="Barry K.W."/>
            <person name="Cichocki N."/>
            <person name="Veneault-Fourrey C."/>
            <person name="LaButti K."/>
            <person name="Lindquist E.A."/>
            <person name="Lipzen A."/>
            <person name="Lundell T."/>
            <person name="Morin E."/>
            <person name="Murat C."/>
            <person name="Riley R."/>
            <person name="Ohm R."/>
            <person name="Sun H."/>
            <person name="Tunlid A."/>
            <person name="Henrissat B."/>
            <person name="Grigoriev I.V."/>
            <person name="Hibbett D.S."/>
            <person name="Martin F."/>
        </authorList>
    </citation>
    <scope>NUCLEOTIDE SEQUENCE [LARGE SCALE GENOMIC DNA]</scope>
    <source>
        <strain evidence="3">UH-Slu-Lm8-n1</strain>
    </source>
</reference>
<gene>
    <name evidence="2" type="ORF">CY34DRAFT_805361</name>
</gene>